<dbReference type="InterPro" id="IPR017927">
    <property type="entry name" value="FAD-bd_FR_type"/>
</dbReference>
<dbReference type="InterPro" id="IPR036010">
    <property type="entry name" value="2Fe-2S_ferredoxin-like_sf"/>
</dbReference>
<dbReference type="RefSeq" id="WP_064065555.1">
    <property type="nucleotide sequence ID" value="NZ_LPZN01000092.1"/>
</dbReference>
<evidence type="ECO:0000256" key="7">
    <source>
        <dbReference type="ARBA" id="ARBA00023004"/>
    </source>
</evidence>
<dbReference type="Gene3D" id="3.40.50.80">
    <property type="entry name" value="Nucleotide-binding domain of ferredoxin-NADP reductase (FNR) module"/>
    <property type="match status" value="1"/>
</dbReference>
<proteinExistence type="predicted"/>
<keyword evidence="4" id="KW-0479">Metal-binding</keyword>
<keyword evidence="7" id="KW-0408">Iron</keyword>
<dbReference type="PANTHER" id="PTHR47354:SF6">
    <property type="entry name" value="NADH OXIDOREDUCTASE HCR"/>
    <property type="match status" value="1"/>
</dbReference>
<keyword evidence="8" id="KW-0411">Iron-sulfur</keyword>
<dbReference type="SUPFAM" id="SSF52343">
    <property type="entry name" value="Ferredoxin reductase-like, C-terminal NADP-linked domain"/>
    <property type="match status" value="1"/>
</dbReference>
<dbReference type="SUPFAM" id="SSF63380">
    <property type="entry name" value="Riboflavin synthase domain-like"/>
    <property type="match status" value="1"/>
</dbReference>
<evidence type="ECO:0000313" key="11">
    <source>
        <dbReference type="EMBL" id="SUE13471.1"/>
    </source>
</evidence>
<dbReference type="InterPro" id="IPR050415">
    <property type="entry name" value="MRET"/>
</dbReference>
<evidence type="ECO:0000313" key="12">
    <source>
        <dbReference type="Proteomes" id="UP000254569"/>
    </source>
</evidence>
<dbReference type="CDD" id="cd00207">
    <property type="entry name" value="fer2"/>
    <property type="match status" value="1"/>
</dbReference>
<evidence type="ECO:0000256" key="4">
    <source>
        <dbReference type="ARBA" id="ARBA00022723"/>
    </source>
</evidence>
<dbReference type="CDD" id="cd06216">
    <property type="entry name" value="FNR_iron_sulfur_binding_2"/>
    <property type="match status" value="1"/>
</dbReference>
<evidence type="ECO:0000256" key="6">
    <source>
        <dbReference type="ARBA" id="ARBA00023002"/>
    </source>
</evidence>
<dbReference type="Pfam" id="PF00970">
    <property type="entry name" value="FAD_binding_6"/>
    <property type="match status" value="1"/>
</dbReference>
<organism evidence="11 12">
    <name type="scientific">Rhodococcus gordoniae</name>
    <dbReference type="NCBI Taxonomy" id="223392"/>
    <lineage>
        <taxon>Bacteria</taxon>
        <taxon>Bacillati</taxon>
        <taxon>Actinomycetota</taxon>
        <taxon>Actinomycetes</taxon>
        <taxon>Mycobacteriales</taxon>
        <taxon>Nocardiaceae</taxon>
        <taxon>Rhodococcus</taxon>
    </lineage>
</organism>
<dbReference type="AlphaFoldDB" id="A0A379LTR3"/>
<feature type="domain" description="FAD-binding FR-type" evidence="10">
    <location>
        <begin position="46"/>
        <end position="150"/>
    </location>
</feature>
<feature type="domain" description="2Fe-2S ferredoxin-type" evidence="9">
    <location>
        <begin position="291"/>
        <end position="372"/>
    </location>
</feature>
<dbReference type="PANTHER" id="PTHR47354">
    <property type="entry name" value="NADH OXIDOREDUCTASE HCR"/>
    <property type="match status" value="1"/>
</dbReference>
<protein>
    <submittedName>
        <fullName evidence="11">Putative NADPH oxidoreductase</fullName>
    </submittedName>
</protein>
<dbReference type="InterPro" id="IPR039261">
    <property type="entry name" value="FNR_nucleotide-bd"/>
</dbReference>
<evidence type="ECO:0000256" key="8">
    <source>
        <dbReference type="ARBA" id="ARBA00023014"/>
    </source>
</evidence>
<gene>
    <name evidence="11" type="ORF">NCTC13296_00287</name>
</gene>
<dbReference type="GO" id="GO:0046872">
    <property type="term" value="F:metal ion binding"/>
    <property type="evidence" value="ECO:0007669"/>
    <property type="project" value="UniProtKB-KW"/>
</dbReference>
<keyword evidence="3" id="KW-0001">2Fe-2S</keyword>
<dbReference type="Pfam" id="PF00175">
    <property type="entry name" value="NAD_binding_1"/>
    <property type="match status" value="1"/>
</dbReference>
<evidence type="ECO:0000256" key="3">
    <source>
        <dbReference type="ARBA" id="ARBA00022714"/>
    </source>
</evidence>
<dbReference type="InterPro" id="IPR001433">
    <property type="entry name" value="OxRdtase_FAD/NAD-bd"/>
</dbReference>
<dbReference type="GO" id="GO:0051537">
    <property type="term" value="F:2 iron, 2 sulfur cluster binding"/>
    <property type="evidence" value="ECO:0007669"/>
    <property type="project" value="UniProtKB-KW"/>
</dbReference>
<evidence type="ECO:0000256" key="1">
    <source>
        <dbReference type="ARBA" id="ARBA00001974"/>
    </source>
</evidence>
<dbReference type="InterPro" id="IPR008333">
    <property type="entry name" value="Cbr1-like_FAD-bd_dom"/>
</dbReference>
<keyword evidence="12" id="KW-1185">Reference proteome</keyword>
<dbReference type="PROSITE" id="PS51085">
    <property type="entry name" value="2FE2S_FER_2"/>
    <property type="match status" value="1"/>
</dbReference>
<dbReference type="InterPro" id="IPR012675">
    <property type="entry name" value="Beta-grasp_dom_sf"/>
</dbReference>
<dbReference type="OrthoDB" id="9796486at2"/>
<dbReference type="Gene3D" id="3.10.20.30">
    <property type="match status" value="1"/>
</dbReference>
<dbReference type="PRINTS" id="PR00410">
    <property type="entry name" value="PHEHYDRXLASE"/>
</dbReference>
<keyword evidence="6" id="KW-0560">Oxidoreductase</keyword>
<reference evidence="11 12" key="1">
    <citation type="submission" date="2018-06" db="EMBL/GenBank/DDBJ databases">
        <authorList>
            <consortium name="Pathogen Informatics"/>
            <person name="Doyle S."/>
        </authorList>
    </citation>
    <scope>NUCLEOTIDE SEQUENCE [LARGE SCALE GENOMIC DNA]</scope>
    <source>
        <strain evidence="11 12">NCTC13296</strain>
    </source>
</reference>
<accession>A0A379LTR3</accession>
<dbReference type="PROSITE" id="PS51384">
    <property type="entry name" value="FAD_FR"/>
    <property type="match status" value="1"/>
</dbReference>
<sequence>MIVRDRPTPVPRSGSLRKLLVGALELLSYPHHPDRYLELADPLLVTSANYARITDVDRSATDSLTFTVRPARSCRPLPGQYVTVAVRVDGVRHTRCYSPTLVDTETQRHPDLRFTIGRHPDGTVSRHLHDHARVGDVVELGPVAGEFVVPSPRPRRLLFVAAGSGLTPVLSMLTGLVAEGYDGSAVLLYYTRTPGHVPRRAELDVLADRPNIEIVHAHTRSGGGLLHGRFDRSHLAAVAPWYADTPTFVCGPAEMVTSIREVYAERGAEAMVNTEEFVLVPSVASTDDAGGEISFAESGIVAENTGSTLLAQAEAAGLTPEHGCRMGICHSCTAVRLSGCTRDVRTGDVDSEPGRRIQICVNAPVGDVAVEL</sequence>
<evidence type="ECO:0000256" key="2">
    <source>
        <dbReference type="ARBA" id="ARBA00022630"/>
    </source>
</evidence>
<dbReference type="Proteomes" id="UP000254569">
    <property type="component" value="Unassembled WGS sequence"/>
</dbReference>
<dbReference type="GO" id="GO:0016491">
    <property type="term" value="F:oxidoreductase activity"/>
    <property type="evidence" value="ECO:0007669"/>
    <property type="project" value="UniProtKB-KW"/>
</dbReference>
<evidence type="ECO:0000259" key="9">
    <source>
        <dbReference type="PROSITE" id="PS51085"/>
    </source>
</evidence>
<name>A0A379LTR3_9NOCA</name>
<dbReference type="Gene3D" id="2.40.30.10">
    <property type="entry name" value="Translation factors"/>
    <property type="match status" value="1"/>
</dbReference>
<keyword evidence="2" id="KW-0285">Flavoprotein</keyword>
<evidence type="ECO:0000256" key="5">
    <source>
        <dbReference type="ARBA" id="ARBA00022827"/>
    </source>
</evidence>
<dbReference type="InterPro" id="IPR001041">
    <property type="entry name" value="2Fe-2S_ferredoxin-type"/>
</dbReference>
<comment type="cofactor">
    <cofactor evidence="1">
        <name>FAD</name>
        <dbReference type="ChEBI" id="CHEBI:57692"/>
    </cofactor>
</comment>
<dbReference type="InterPro" id="IPR017938">
    <property type="entry name" value="Riboflavin_synthase-like_b-brl"/>
</dbReference>
<evidence type="ECO:0000259" key="10">
    <source>
        <dbReference type="PROSITE" id="PS51384"/>
    </source>
</evidence>
<keyword evidence="5" id="KW-0274">FAD</keyword>
<dbReference type="Pfam" id="PF00111">
    <property type="entry name" value="Fer2"/>
    <property type="match status" value="1"/>
</dbReference>
<dbReference type="EMBL" id="UGVI01000001">
    <property type="protein sequence ID" value="SUE13471.1"/>
    <property type="molecule type" value="Genomic_DNA"/>
</dbReference>
<dbReference type="SUPFAM" id="SSF54292">
    <property type="entry name" value="2Fe-2S ferredoxin-like"/>
    <property type="match status" value="1"/>
</dbReference>